<name>A0ACC0CSL0_9PEZI</name>
<reference evidence="1 2" key="1">
    <citation type="journal article" date="2022" name="New Phytol.">
        <title>Ecological generalism drives hyperdiversity of secondary metabolite gene clusters in xylarialean endophytes.</title>
        <authorList>
            <person name="Franco M.E.E."/>
            <person name="Wisecaver J.H."/>
            <person name="Arnold A.E."/>
            <person name="Ju Y.M."/>
            <person name="Slot J.C."/>
            <person name="Ahrendt S."/>
            <person name="Moore L.P."/>
            <person name="Eastman K.E."/>
            <person name="Scott K."/>
            <person name="Konkel Z."/>
            <person name="Mondo S.J."/>
            <person name="Kuo A."/>
            <person name="Hayes R.D."/>
            <person name="Haridas S."/>
            <person name="Andreopoulos B."/>
            <person name="Riley R."/>
            <person name="LaButti K."/>
            <person name="Pangilinan J."/>
            <person name="Lipzen A."/>
            <person name="Amirebrahimi M."/>
            <person name="Yan J."/>
            <person name="Adam C."/>
            <person name="Keymanesh K."/>
            <person name="Ng V."/>
            <person name="Louie K."/>
            <person name="Northen T."/>
            <person name="Drula E."/>
            <person name="Henrissat B."/>
            <person name="Hsieh H.M."/>
            <person name="Youens-Clark K."/>
            <person name="Lutzoni F."/>
            <person name="Miadlikowska J."/>
            <person name="Eastwood D.C."/>
            <person name="Hamelin R.C."/>
            <person name="Grigoriev I.V."/>
            <person name="U'Ren J.M."/>
        </authorList>
    </citation>
    <scope>NUCLEOTIDE SEQUENCE [LARGE SCALE GENOMIC DNA]</scope>
    <source>
        <strain evidence="1 2">ER1909</strain>
    </source>
</reference>
<protein>
    <submittedName>
        <fullName evidence="1">FAD-binding domain-containing protein</fullName>
    </submittedName>
</protein>
<evidence type="ECO:0000313" key="2">
    <source>
        <dbReference type="Proteomes" id="UP001497680"/>
    </source>
</evidence>
<dbReference type="Proteomes" id="UP001497680">
    <property type="component" value="Unassembled WGS sequence"/>
</dbReference>
<organism evidence="1 2">
    <name type="scientific">Hypoxylon rubiginosum</name>
    <dbReference type="NCBI Taxonomy" id="110542"/>
    <lineage>
        <taxon>Eukaryota</taxon>
        <taxon>Fungi</taxon>
        <taxon>Dikarya</taxon>
        <taxon>Ascomycota</taxon>
        <taxon>Pezizomycotina</taxon>
        <taxon>Sordariomycetes</taxon>
        <taxon>Xylariomycetidae</taxon>
        <taxon>Xylariales</taxon>
        <taxon>Hypoxylaceae</taxon>
        <taxon>Hypoxylon</taxon>
    </lineage>
</organism>
<sequence>MGTKTVQWPANIAVYHPDSNHDAFIKATERWSIYKAPSFDSVVQPKTEQEVAEVVKIARASNVPFLATGGRHGYTTTLGALQGGLAIDLSKMNEFNVDAASATITVGPGALIGDINGPILEAGYQMPVGSCAKVGVIGVTVGTGVGLFQGVFGLMIDALLSVRIVTANGNIVEASASSKPDLFWGIRGAGSNFGIITSATYKLTKAVNNGQVFTADIIYPAGLRAGYFAALKTFENTMPAELAINTTISWSPDTNETQIIGTFIYSGPESQARQVLAPFFDLKSPVARVSVVPYSQVPEVILFGMIAAMGAPGGIRDIFSANVRQLSMETFNMAFEKFDAFYKEHPDGRGCACMLESFSNQAVTAVASDATAYPWRESKGNFMFQMGWPELGNPIETVANAFARELRDDFAATSGYPDLAVYVSYAHGDEKIEQIYGKEKMPRLAALKKQWDPENIFKYNNALPTEYP</sequence>
<accession>A0ACC0CSL0</accession>
<proteinExistence type="predicted"/>
<comment type="caution">
    <text evidence="1">The sequence shown here is derived from an EMBL/GenBank/DDBJ whole genome shotgun (WGS) entry which is preliminary data.</text>
</comment>
<keyword evidence="2" id="KW-1185">Reference proteome</keyword>
<dbReference type="EMBL" id="MU394353">
    <property type="protein sequence ID" value="KAI6083376.1"/>
    <property type="molecule type" value="Genomic_DNA"/>
</dbReference>
<evidence type="ECO:0000313" key="1">
    <source>
        <dbReference type="EMBL" id="KAI6083376.1"/>
    </source>
</evidence>
<gene>
    <name evidence="1" type="ORF">F4821DRAFT_245012</name>
</gene>